<name>A0A5P9P7X1_9EURY</name>
<dbReference type="OrthoDB" id="323192at2157"/>
<evidence type="ECO:0000313" key="2">
    <source>
        <dbReference type="Proteomes" id="UP000326170"/>
    </source>
</evidence>
<dbReference type="AlphaFoldDB" id="A0A5P9P7X1"/>
<evidence type="ECO:0000313" key="1">
    <source>
        <dbReference type="EMBL" id="QFU84245.1"/>
    </source>
</evidence>
<reference evidence="1 2" key="1">
    <citation type="journal article" date="2007" name="Int. J. Syst. Evol. Microbiol.">
        <title>Natronorubrum sulfidifaciens sp. nov., an extremely haloalkaliphilic archaeon isolated from Aiding salt lake in Xin-Jiang, China.</title>
        <authorList>
            <person name="Cui H.L."/>
            <person name="Tohty D."/>
            <person name="Liu H.C."/>
            <person name="Liu S.J."/>
            <person name="Oren A."/>
            <person name="Zhou P.J."/>
        </authorList>
    </citation>
    <scope>NUCLEOTIDE SEQUENCE [LARGE SCALE GENOMIC DNA]</scope>
    <source>
        <strain evidence="1 2">7-3</strain>
        <plasmid evidence="1">unnamed1</plasmid>
    </source>
</reference>
<geneLocation type="plasmid" evidence="1 2">
    <name>unnamed1</name>
</geneLocation>
<dbReference type="RefSeq" id="WP_152943775.1">
    <property type="nucleotide sequence ID" value="NZ_CP045489.1"/>
</dbReference>
<keyword evidence="2" id="KW-1185">Reference proteome</keyword>
<keyword evidence="1" id="KW-0614">Plasmid</keyword>
<dbReference type="GeneID" id="42302737"/>
<accession>A0A5P9P7X1</accession>
<sequence length="174" mass="19862">MLVWSSGLDYLEAKPPESVLTYNGDRFDLPHIEGRARIAAEKIEDRFDVAQRAEAFVDRVESIDLMPEVCDDEYTSFEDACETFDVDVIRTPLDEYSFDIDVIAHRPTSKGIDPYMMGCDIPVLGERYLNLLSIGTTDHPAFQELHEAIKHYATTDVGPLFELDDRRPFNEKVV</sequence>
<gene>
    <name evidence="1" type="ORF">GCU68_16800</name>
</gene>
<dbReference type="Proteomes" id="UP000326170">
    <property type="component" value="Plasmid unnamed1"/>
</dbReference>
<dbReference type="EMBL" id="CP045489">
    <property type="protein sequence ID" value="QFU84245.1"/>
    <property type="molecule type" value="Genomic_DNA"/>
</dbReference>
<protein>
    <submittedName>
        <fullName evidence="1">Uncharacterized protein</fullName>
    </submittedName>
</protein>
<proteinExistence type="predicted"/>
<organism evidence="1 2">
    <name type="scientific">Natronorubrum aibiense</name>
    <dbReference type="NCBI Taxonomy" id="348826"/>
    <lineage>
        <taxon>Archaea</taxon>
        <taxon>Methanobacteriati</taxon>
        <taxon>Methanobacteriota</taxon>
        <taxon>Stenosarchaea group</taxon>
        <taxon>Halobacteria</taxon>
        <taxon>Halobacteriales</taxon>
        <taxon>Natrialbaceae</taxon>
        <taxon>Natronorubrum</taxon>
    </lineage>
</organism>
<dbReference type="KEGG" id="nas:GCU68_16800"/>